<evidence type="ECO:0000259" key="1">
    <source>
        <dbReference type="Pfam" id="PF12571"/>
    </source>
</evidence>
<evidence type="ECO:0000313" key="3">
    <source>
        <dbReference type="Proteomes" id="UP000307217"/>
    </source>
</evidence>
<dbReference type="InterPro" id="IPR022225">
    <property type="entry name" value="Phage_tail_fibre_N"/>
</dbReference>
<dbReference type="Pfam" id="PF12571">
    <property type="entry name" value="Phage_tail_fib"/>
    <property type="match status" value="1"/>
</dbReference>
<protein>
    <recommendedName>
        <fullName evidence="1">Phage tail fibre protein N-terminal domain-containing protein</fullName>
    </recommendedName>
</protein>
<sequence>MTTPATYSAVVWTKQGLAKLLSASQQGLDLPITHVSAGSEAYTPSDTQTSLRQQQQIVPIGGAEELNNNQLRFSALFDGELTYDVKEIGIWSEQTLVAVYSIPNQQLNHKAANAAWVEMFTLDVSALPTQNIHFEVGVNNANIFMAEELANLTHAQLLQGKNLIQQAHSNMLIEDRLRKAGF</sequence>
<accession>A0A5S3UWC5</accession>
<dbReference type="EMBL" id="PNBX01000154">
    <property type="protein sequence ID" value="TMO61722.1"/>
    <property type="molecule type" value="Genomic_DNA"/>
</dbReference>
<feature type="domain" description="Phage tail fibre protein N-terminal" evidence="1">
    <location>
        <begin position="10"/>
        <end position="113"/>
    </location>
</feature>
<dbReference type="AlphaFoldDB" id="A0A5S3UWC5"/>
<proteinExistence type="predicted"/>
<reference evidence="2 3" key="1">
    <citation type="submission" date="2018-01" db="EMBL/GenBank/DDBJ databases">
        <authorList>
            <person name="Paulsen S."/>
            <person name="Gram L.K."/>
        </authorList>
    </citation>
    <scope>NUCLEOTIDE SEQUENCE [LARGE SCALE GENOMIC DNA]</scope>
    <source>
        <strain evidence="2 3">S3790</strain>
    </source>
</reference>
<dbReference type="OrthoDB" id="8596123at2"/>
<dbReference type="RefSeq" id="WP_138593787.1">
    <property type="nucleotide sequence ID" value="NZ_PNBX01000154.1"/>
</dbReference>
<dbReference type="Proteomes" id="UP000307217">
    <property type="component" value="Unassembled WGS sequence"/>
</dbReference>
<name>A0A5S3UWC5_9GAMM</name>
<gene>
    <name evidence="2" type="ORF">CWC19_20770</name>
</gene>
<comment type="caution">
    <text evidence="2">The sequence shown here is derived from an EMBL/GenBank/DDBJ whole genome shotgun (WGS) entry which is preliminary data.</text>
</comment>
<reference evidence="3" key="2">
    <citation type="submission" date="2019-06" db="EMBL/GenBank/DDBJ databases">
        <title>Co-occurence of chitin degradation, pigmentation and bioactivity in marine Pseudoalteromonas.</title>
        <authorList>
            <person name="Sonnenschein E.C."/>
            <person name="Bech P.K."/>
        </authorList>
    </citation>
    <scope>NUCLEOTIDE SEQUENCE [LARGE SCALE GENOMIC DNA]</scope>
    <source>
        <strain evidence="3">S3790</strain>
    </source>
</reference>
<organism evidence="2 3">
    <name type="scientific">Pseudoalteromonas aurantia</name>
    <dbReference type="NCBI Taxonomy" id="43654"/>
    <lineage>
        <taxon>Bacteria</taxon>
        <taxon>Pseudomonadati</taxon>
        <taxon>Pseudomonadota</taxon>
        <taxon>Gammaproteobacteria</taxon>
        <taxon>Alteromonadales</taxon>
        <taxon>Pseudoalteromonadaceae</taxon>
        <taxon>Pseudoalteromonas</taxon>
    </lineage>
</organism>
<evidence type="ECO:0000313" key="2">
    <source>
        <dbReference type="EMBL" id="TMO61722.1"/>
    </source>
</evidence>